<protein>
    <submittedName>
        <fullName evidence="3">Uncharacterized protein</fullName>
    </submittedName>
</protein>
<keyword evidence="2" id="KW-0812">Transmembrane</keyword>
<keyword evidence="2" id="KW-1133">Transmembrane helix</keyword>
<evidence type="ECO:0000313" key="3">
    <source>
        <dbReference type="EMBL" id="MFC6956692.1"/>
    </source>
</evidence>
<accession>A0ABW2D2X1</accession>
<keyword evidence="2" id="KW-0472">Membrane</keyword>
<proteinExistence type="predicted"/>
<comment type="caution">
    <text evidence="3">The sequence shown here is derived from an EMBL/GenBank/DDBJ whole genome shotgun (WGS) entry which is preliminary data.</text>
</comment>
<keyword evidence="4" id="KW-1185">Reference proteome</keyword>
<evidence type="ECO:0000256" key="1">
    <source>
        <dbReference type="SAM" id="MobiDB-lite"/>
    </source>
</evidence>
<name>A0ABW2D2X1_9ACTN</name>
<reference evidence="4" key="1">
    <citation type="journal article" date="2019" name="Int. J. Syst. Evol. Microbiol.">
        <title>The Global Catalogue of Microorganisms (GCM) 10K type strain sequencing project: providing services to taxonomists for standard genome sequencing and annotation.</title>
        <authorList>
            <consortium name="The Broad Institute Genomics Platform"/>
            <consortium name="The Broad Institute Genome Sequencing Center for Infectious Disease"/>
            <person name="Wu L."/>
            <person name="Ma J."/>
        </authorList>
    </citation>
    <scope>NUCLEOTIDE SEQUENCE [LARGE SCALE GENOMIC DNA]</scope>
    <source>
        <strain evidence="4">KACC 12634</strain>
    </source>
</reference>
<feature type="transmembrane region" description="Helical" evidence="2">
    <location>
        <begin position="43"/>
        <end position="64"/>
    </location>
</feature>
<dbReference type="EMBL" id="JBHSYS010000001">
    <property type="protein sequence ID" value="MFC6956692.1"/>
    <property type="molecule type" value="Genomic_DNA"/>
</dbReference>
<organism evidence="3 4">
    <name type="scientific">Glycomyces mayteni</name>
    <dbReference type="NCBI Taxonomy" id="543887"/>
    <lineage>
        <taxon>Bacteria</taxon>
        <taxon>Bacillati</taxon>
        <taxon>Actinomycetota</taxon>
        <taxon>Actinomycetes</taxon>
        <taxon>Glycomycetales</taxon>
        <taxon>Glycomycetaceae</taxon>
        <taxon>Glycomyces</taxon>
    </lineage>
</organism>
<evidence type="ECO:0000256" key="2">
    <source>
        <dbReference type="SAM" id="Phobius"/>
    </source>
</evidence>
<gene>
    <name evidence="3" type="ORF">ACFQS3_05725</name>
</gene>
<feature type="region of interest" description="Disordered" evidence="1">
    <location>
        <begin position="70"/>
        <end position="92"/>
    </location>
</feature>
<dbReference type="Proteomes" id="UP001596470">
    <property type="component" value="Unassembled WGS sequence"/>
</dbReference>
<dbReference type="RefSeq" id="WP_382355052.1">
    <property type="nucleotide sequence ID" value="NZ_JBHMBP010000004.1"/>
</dbReference>
<feature type="transmembrane region" description="Helical" evidence="2">
    <location>
        <begin position="12"/>
        <end position="31"/>
    </location>
</feature>
<sequence>MDFWIAAWRRMRPGISAIALCAMMMNGYYLAGDREAEAILRGSLGTGLVGVPALAVLWILDWCVRGAEARREARQVPGADEDTEVRADLDQR</sequence>
<evidence type="ECO:0000313" key="4">
    <source>
        <dbReference type="Proteomes" id="UP001596470"/>
    </source>
</evidence>